<evidence type="ECO:0000256" key="3">
    <source>
        <dbReference type="SAM" id="MobiDB-lite"/>
    </source>
</evidence>
<evidence type="ECO:0000256" key="1">
    <source>
        <dbReference type="ARBA" id="ARBA00007340"/>
    </source>
</evidence>
<accession>A0A167S732</accession>
<dbReference type="PANTHER" id="PTHR21641:SF0">
    <property type="entry name" value="RNA-BINDING PROTEIN EIF1AD-RELATED"/>
    <property type="match status" value="1"/>
</dbReference>
<dbReference type="InterPro" id="IPR006196">
    <property type="entry name" value="RNA-binding_domain_S1_IF1"/>
</dbReference>
<dbReference type="PANTHER" id="PTHR21641">
    <property type="entry name" value="TRANSLATION INITIATION FACTOR-RELATED"/>
    <property type="match status" value="1"/>
</dbReference>
<dbReference type="InterPro" id="IPR012340">
    <property type="entry name" value="NA-bd_OB-fold"/>
</dbReference>
<feature type="region of interest" description="Disordered" evidence="3">
    <location>
        <begin position="120"/>
        <end position="140"/>
    </location>
</feature>
<comment type="similarity">
    <text evidence="1">Belongs to the EIF1AD family.</text>
</comment>
<dbReference type="Proteomes" id="UP000076744">
    <property type="component" value="Unassembled WGS sequence"/>
</dbReference>
<dbReference type="GO" id="GO:0003723">
    <property type="term" value="F:RNA binding"/>
    <property type="evidence" value="ECO:0007669"/>
    <property type="project" value="UniProtKB-KW"/>
</dbReference>
<dbReference type="RefSeq" id="XP_018702841.1">
    <property type="nucleotide sequence ID" value="XM_018849864.1"/>
</dbReference>
<dbReference type="Pfam" id="PF01176">
    <property type="entry name" value="eIF-1a"/>
    <property type="match status" value="1"/>
</dbReference>
<dbReference type="AlphaFoldDB" id="A0A167S732"/>
<keyword evidence="6" id="KW-1185">Reference proteome</keyword>
<dbReference type="OrthoDB" id="1738325at2759"/>
<dbReference type="Gene3D" id="2.40.50.140">
    <property type="entry name" value="Nucleic acid-binding proteins"/>
    <property type="match status" value="1"/>
</dbReference>
<dbReference type="SMART" id="SM00652">
    <property type="entry name" value="eIF1a"/>
    <property type="match status" value="1"/>
</dbReference>
<gene>
    <name evidence="5" type="ORF">ISF_06260</name>
</gene>
<protein>
    <submittedName>
        <fullName evidence="5">Nucleic acid-binding, OB-fold-like protein</fullName>
    </submittedName>
</protein>
<evidence type="ECO:0000256" key="2">
    <source>
        <dbReference type="ARBA" id="ARBA00022884"/>
    </source>
</evidence>
<organism evidence="5 6">
    <name type="scientific">Cordyceps fumosorosea (strain ARSEF 2679)</name>
    <name type="common">Isaria fumosorosea</name>
    <dbReference type="NCBI Taxonomy" id="1081104"/>
    <lineage>
        <taxon>Eukaryota</taxon>
        <taxon>Fungi</taxon>
        <taxon>Dikarya</taxon>
        <taxon>Ascomycota</taxon>
        <taxon>Pezizomycotina</taxon>
        <taxon>Sordariomycetes</taxon>
        <taxon>Hypocreomycetidae</taxon>
        <taxon>Hypocreales</taxon>
        <taxon>Cordycipitaceae</taxon>
        <taxon>Cordyceps</taxon>
    </lineage>
</organism>
<proteinExistence type="inferred from homology"/>
<dbReference type="EMBL" id="AZHB01000016">
    <property type="protein sequence ID" value="OAA59325.1"/>
    <property type="molecule type" value="Genomic_DNA"/>
</dbReference>
<keyword evidence="2" id="KW-0694">RNA-binding</keyword>
<dbReference type="GO" id="GO:0003743">
    <property type="term" value="F:translation initiation factor activity"/>
    <property type="evidence" value="ECO:0007669"/>
    <property type="project" value="InterPro"/>
</dbReference>
<dbReference type="SUPFAM" id="SSF50249">
    <property type="entry name" value="Nucleic acid-binding proteins"/>
    <property type="match status" value="1"/>
</dbReference>
<evidence type="ECO:0000313" key="5">
    <source>
        <dbReference type="EMBL" id="OAA59325.1"/>
    </source>
</evidence>
<comment type="caution">
    <text evidence="5">The sequence shown here is derived from an EMBL/GenBank/DDBJ whole genome shotgun (WGS) entry which is preliminary data.</text>
</comment>
<evidence type="ECO:0000259" key="4">
    <source>
        <dbReference type="Pfam" id="PF01176"/>
    </source>
</evidence>
<dbReference type="InterPro" id="IPR039294">
    <property type="entry name" value="EIF1AD"/>
</dbReference>
<dbReference type="GeneID" id="30022552"/>
<feature type="domain" description="S1-like" evidence="4">
    <location>
        <begin position="26"/>
        <end position="97"/>
    </location>
</feature>
<sequence length="140" mass="15518">MGRPNRTAAQAAADETLVPPAVLAPNQTLVRVVRPEGSNLFLCALPGAGGQARETILLELAQRFRNTVWLRRGGFALAERYEEGAADTRAQGEIINVVRGEKDWRKMPYWPKEFAMAVYDDEDDQESTVGKMPPSDSEDE</sequence>
<evidence type="ECO:0000313" key="6">
    <source>
        <dbReference type="Proteomes" id="UP000076744"/>
    </source>
</evidence>
<dbReference type="STRING" id="1081104.A0A167S732"/>
<dbReference type="GO" id="GO:0005634">
    <property type="term" value="C:nucleus"/>
    <property type="evidence" value="ECO:0007669"/>
    <property type="project" value="TreeGrafter"/>
</dbReference>
<reference evidence="5 6" key="1">
    <citation type="journal article" date="2016" name="Genome Biol. Evol.">
        <title>Divergent and convergent evolution of fungal pathogenicity.</title>
        <authorList>
            <person name="Shang Y."/>
            <person name="Xiao G."/>
            <person name="Zheng P."/>
            <person name="Cen K."/>
            <person name="Zhan S."/>
            <person name="Wang C."/>
        </authorList>
    </citation>
    <scope>NUCLEOTIDE SEQUENCE [LARGE SCALE GENOMIC DNA]</scope>
    <source>
        <strain evidence="5 6">ARSEF 2679</strain>
    </source>
</reference>
<dbReference type="InterPro" id="IPR001253">
    <property type="entry name" value="TIF_eIF-1A"/>
</dbReference>
<name>A0A167S732_CORFA</name>